<name>A0A4Y7K3N3_PAPSO</name>
<dbReference type="Gramene" id="RZC66529">
    <property type="protein sequence ID" value="RZC66529"/>
    <property type="gene ID" value="C5167_010218"/>
</dbReference>
<sequence length="34" mass="3756">MVIETSVEVIINFEEDSLPNITVPSPNKGTPRTQ</sequence>
<gene>
    <name evidence="1" type="ORF">C5167_010218</name>
</gene>
<reference evidence="1 2" key="1">
    <citation type="journal article" date="2018" name="Science">
        <title>The opium poppy genome and morphinan production.</title>
        <authorList>
            <person name="Guo L."/>
            <person name="Winzer T."/>
            <person name="Yang X."/>
            <person name="Li Y."/>
            <person name="Ning Z."/>
            <person name="He Z."/>
            <person name="Teodor R."/>
            <person name="Lu Y."/>
            <person name="Bowser T.A."/>
            <person name="Graham I.A."/>
            <person name="Ye K."/>
        </authorList>
    </citation>
    <scope>NUCLEOTIDE SEQUENCE [LARGE SCALE GENOMIC DNA]</scope>
    <source>
        <strain evidence="2">cv. HN1</strain>
        <tissue evidence="1">Leaves</tissue>
    </source>
</reference>
<dbReference type="Proteomes" id="UP000316621">
    <property type="component" value="Chromosome 6"/>
</dbReference>
<evidence type="ECO:0000313" key="1">
    <source>
        <dbReference type="EMBL" id="RZC66529.1"/>
    </source>
</evidence>
<dbReference type="EMBL" id="CM010720">
    <property type="protein sequence ID" value="RZC66529.1"/>
    <property type="molecule type" value="Genomic_DNA"/>
</dbReference>
<protein>
    <submittedName>
        <fullName evidence="1">Uncharacterized protein</fullName>
    </submittedName>
</protein>
<keyword evidence="2" id="KW-1185">Reference proteome</keyword>
<evidence type="ECO:0000313" key="2">
    <source>
        <dbReference type="Proteomes" id="UP000316621"/>
    </source>
</evidence>
<dbReference type="AlphaFoldDB" id="A0A4Y7K3N3"/>
<organism evidence="1 2">
    <name type="scientific">Papaver somniferum</name>
    <name type="common">Opium poppy</name>
    <dbReference type="NCBI Taxonomy" id="3469"/>
    <lineage>
        <taxon>Eukaryota</taxon>
        <taxon>Viridiplantae</taxon>
        <taxon>Streptophyta</taxon>
        <taxon>Embryophyta</taxon>
        <taxon>Tracheophyta</taxon>
        <taxon>Spermatophyta</taxon>
        <taxon>Magnoliopsida</taxon>
        <taxon>Ranunculales</taxon>
        <taxon>Papaveraceae</taxon>
        <taxon>Papaveroideae</taxon>
        <taxon>Papaver</taxon>
    </lineage>
</organism>
<proteinExistence type="predicted"/>
<accession>A0A4Y7K3N3</accession>